<dbReference type="InterPro" id="IPR019734">
    <property type="entry name" value="TPR_rpt"/>
</dbReference>
<comment type="similarity">
    <text evidence="3">Belongs to the peroxisomal targeting signal receptor family.</text>
</comment>
<dbReference type="GO" id="GO:0005829">
    <property type="term" value="C:cytosol"/>
    <property type="evidence" value="ECO:0007669"/>
    <property type="project" value="TreeGrafter"/>
</dbReference>
<dbReference type="Pfam" id="PF14559">
    <property type="entry name" value="TPR_19"/>
    <property type="match status" value="1"/>
</dbReference>
<dbReference type="PANTHER" id="PTHR10130">
    <property type="entry name" value="PEROXISOMAL TARGETING SIGNAL 1 RECEPTOR PEX5"/>
    <property type="match status" value="1"/>
</dbReference>
<evidence type="ECO:0000256" key="4">
    <source>
        <dbReference type="ARBA" id="ARBA00022490"/>
    </source>
</evidence>
<evidence type="ECO:0000256" key="3">
    <source>
        <dbReference type="ARBA" id="ARBA00005348"/>
    </source>
</evidence>
<dbReference type="InterPro" id="IPR011990">
    <property type="entry name" value="TPR-like_helical_dom_sf"/>
</dbReference>
<keyword evidence="10" id="KW-1185">Reference proteome</keyword>
<organism evidence="9 10">
    <name type="scientific">Agrocybe chaxingu</name>
    <dbReference type="NCBI Taxonomy" id="84603"/>
    <lineage>
        <taxon>Eukaryota</taxon>
        <taxon>Fungi</taxon>
        <taxon>Dikarya</taxon>
        <taxon>Basidiomycota</taxon>
        <taxon>Agaricomycotina</taxon>
        <taxon>Agaricomycetes</taxon>
        <taxon>Agaricomycetidae</taxon>
        <taxon>Agaricales</taxon>
        <taxon>Agaricineae</taxon>
        <taxon>Strophariaceae</taxon>
        <taxon>Agrocybe</taxon>
    </lineage>
</organism>
<accession>A0A9W8MSF1</accession>
<feature type="repeat" description="TPR" evidence="8">
    <location>
        <begin position="12"/>
        <end position="45"/>
    </location>
</feature>
<evidence type="ECO:0000256" key="1">
    <source>
        <dbReference type="ARBA" id="ARBA00004275"/>
    </source>
</evidence>
<evidence type="ECO:0000256" key="7">
    <source>
        <dbReference type="ARBA" id="ARBA00023140"/>
    </source>
</evidence>
<dbReference type="SMART" id="SM00028">
    <property type="entry name" value="TPR"/>
    <property type="match status" value="3"/>
</dbReference>
<keyword evidence="6 8" id="KW-0802">TPR repeat</keyword>
<comment type="caution">
    <text evidence="9">The sequence shown here is derived from an EMBL/GenBank/DDBJ whole genome shotgun (WGS) entry which is preliminary data.</text>
</comment>
<dbReference type="SUPFAM" id="SSF48452">
    <property type="entry name" value="TPR-like"/>
    <property type="match status" value="1"/>
</dbReference>
<feature type="repeat" description="TPR" evidence="8">
    <location>
        <begin position="46"/>
        <end position="79"/>
    </location>
</feature>
<dbReference type="GO" id="GO:0005052">
    <property type="term" value="F:peroxisome matrix targeting signal-1 binding"/>
    <property type="evidence" value="ECO:0007669"/>
    <property type="project" value="TreeGrafter"/>
</dbReference>
<evidence type="ECO:0000256" key="5">
    <source>
        <dbReference type="ARBA" id="ARBA00022737"/>
    </source>
</evidence>
<gene>
    <name evidence="9" type="ORF">NLJ89_g10641</name>
</gene>
<dbReference type="GO" id="GO:0005778">
    <property type="term" value="C:peroxisomal membrane"/>
    <property type="evidence" value="ECO:0007669"/>
    <property type="project" value="TreeGrafter"/>
</dbReference>
<dbReference type="InterPro" id="IPR024111">
    <property type="entry name" value="PEX5/PEX5L"/>
</dbReference>
<evidence type="ECO:0008006" key="11">
    <source>
        <dbReference type="Google" id="ProtNLM"/>
    </source>
</evidence>
<dbReference type="PANTHER" id="PTHR10130:SF0">
    <property type="entry name" value="GH08708P"/>
    <property type="match status" value="1"/>
</dbReference>
<protein>
    <recommendedName>
        <fullName evidence="11">Peroxin-5</fullName>
    </recommendedName>
</protein>
<dbReference type="Proteomes" id="UP001148786">
    <property type="component" value="Unassembled WGS sequence"/>
</dbReference>
<comment type="subcellular location">
    <subcellularLocation>
        <location evidence="2">Cytoplasm</location>
    </subcellularLocation>
    <subcellularLocation>
        <location evidence="1">Peroxisome</location>
    </subcellularLocation>
</comment>
<keyword evidence="4" id="KW-0963">Cytoplasm</keyword>
<sequence>MARSAETGDVDADIQIALAVLLNTNEEYDKAQDCFRTALAVRPDDWLLYNRVGATMANSGRALEALDYYYRALELNPGYIRARFNLGISCINLRRYEEAAQHILDALVLQDNDGLGDDASSNEKRGDISTALWDTLKTTCLHMQRADLATFCDLKDLGGFRDRFP</sequence>
<evidence type="ECO:0000313" key="10">
    <source>
        <dbReference type="Proteomes" id="UP001148786"/>
    </source>
</evidence>
<dbReference type="GO" id="GO:0016560">
    <property type="term" value="P:protein import into peroxisome matrix, docking"/>
    <property type="evidence" value="ECO:0007669"/>
    <property type="project" value="TreeGrafter"/>
</dbReference>
<dbReference type="Gene3D" id="1.25.40.10">
    <property type="entry name" value="Tetratricopeptide repeat domain"/>
    <property type="match status" value="1"/>
</dbReference>
<dbReference type="OrthoDB" id="10006023at2759"/>
<keyword evidence="5" id="KW-0677">Repeat</keyword>
<evidence type="ECO:0000256" key="8">
    <source>
        <dbReference type="PROSITE-ProRule" id="PRU00339"/>
    </source>
</evidence>
<evidence type="ECO:0000313" key="9">
    <source>
        <dbReference type="EMBL" id="KAJ3495339.1"/>
    </source>
</evidence>
<proteinExistence type="inferred from homology"/>
<reference evidence="9" key="1">
    <citation type="submission" date="2022-07" db="EMBL/GenBank/DDBJ databases">
        <title>Genome Sequence of Agrocybe chaxingu.</title>
        <authorList>
            <person name="Buettner E."/>
        </authorList>
    </citation>
    <scope>NUCLEOTIDE SEQUENCE</scope>
    <source>
        <strain evidence="9">MP-N11</strain>
    </source>
</reference>
<evidence type="ECO:0000256" key="2">
    <source>
        <dbReference type="ARBA" id="ARBA00004496"/>
    </source>
</evidence>
<dbReference type="EMBL" id="JANKHO010002039">
    <property type="protein sequence ID" value="KAJ3495339.1"/>
    <property type="molecule type" value="Genomic_DNA"/>
</dbReference>
<name>A0A9W8MSF1_9AGAR</name>
<dbReference type="PROSITE" id="PS50005">
    <property type="entry name" value="TPR"/>
    <property type="match status" value="2"/>
</dbReference>
<dbReference type="Pfam" id="PF13181">
    <property type="entry name" value="TPR_8"/>
    <property type="match status" value="1"/>
</dbReference>
<evidence type="ECO:0000256" key="6">
    <source>
        <dbReference type="ARBA" id="ARBA00022803"/>
    </source>
</evidence>
<keyword evidence="7" id="KW-0576">Peroxisome</keyword>
<dbReference type="AlphaFoldDB" id="A0A9W8MSF1"/>